<reference evidence="7" key="1">
    <citation type="journal article" date="2017" name="Proc. Natl. Acad. Sci. U.S.A.">
        <title>Simulation of Deepwater Horizon oil plume reveals substrate specialization within a complex community of hydrocarbon-degraders.</title>
        <authorList>
            <person name="Hu P."/>
            <person name="Dubinsky E.A."/>
            <person name="Probst A.J."/>
            <person name="Wang J."/>
            <person name="Sieber C.M.K."/>
            <person name="Tom L.M."/>
            <person name="Gardinali P."/>
            <person name="Banfield J.F."/>
            <person name="Atlas R.M."/>
            <person name="Andersen G.L."/>
        </authorList>
    </citation>
    <scope>NUCLEOTIDE SEQUENCE [LARGE SCALE GENOMIC DNA]</scope>
</reference>
<feature type="chain" id="PRO_5012871159" description="Calx-beta domain-containing protein" evidence="4">
    <location>
        <begin position="23"/>
        <end position="737"/>
    </location>
</feature>
<evidence type="ECO:0000256" key="2">
    <source>
        <dbReference type="ARBA" id="ARBA00022737"/>
    </source>
</evidence>
<dbReference type="GO" id="GO:0016020">
    <property type="term" value="C:membrane"/>
    <property type="evidence" value="ECO:0007669"/>
    <property type="project" value="InterPro"/>
</dbReference>
<dbReference type="InterPro" id="IPR038081">
    <property type="entry name" value="CalX-like_sf"/>
</dbReference>
<evidence type="ECO:0000313" key="7">
    <source>
        <dbReference type="Proteomes" id="UP000196102"/>
    </source>
</evidence>
<keyword evidence="1 4" id="KW-0732">Signal</keyword>
<organism evidence="6 7">
    <name type="scientific">Nonlabens dokdonensis</name>
    <dbReference type="NCBI Taxonomy" id="328515"/>
    <lineage>
        <taxon>Bacteria</taxon>
        <taxon>Pseudomonadati</taxon>
        <taxon>Bacteroidota</taxon>
        <taxon>Flavobacteriia</taxon>
        <taxon>Flavobacteriales</taxon>
        <taxon>Flavobacteriaceae</taxon>
        <taxon>Nonlabens</taxon>
    </lineage>
</organism>
<evidence type="ECO:0000259" key="5">
    <source>
        <dbReference type="Pfam" id="PF03160"/>
    </source>
</evidence>
<dbReference type="Pfam" id="PF03160">
    <property type="entry name" value="Calx-beta"/>
    <property type="match status" value="2"/>
</dbReference>
<proteinExistence type="predicted"/>
<accession>A0A1Z8AW95</accession>
<comment type="caution">
    <text evidence="6">The sequence shown here is derived from an EMBL/GenBank/DDBJ whole genome shotgun (WGS) entry which is preliminary data.</text>
</comment>
<dbReference type="AlphaFoldDB" id="A0A1Z8AW95"/>
<feature type="signal peptide" evidence="4">
    <location>
        <begin position="1"/>
        <end position="22"/>
    </location>
</feature>
<evidence type="ECO:0000256" key="4">
    <source>
        <dbReference type="SAM" id="SignalP"/>
    </source>
</evidence>
<name>A0A1Z8AW95_9FLAO</name>
<sequence length="737" mass="77364">MNKIFTLIILLSGFLMTSQVGIGTASPDPAAALDINSQLPDGTYGGLKLPTMTLADRATIATPIPDGLMIYILDGTTRCVQIWDATQTSWINWYCMNQLPVASSVSFSGTTDVGETLAGSYTYTDVENDAESGTTFQWYRATDISGTGSAAIAGATSIDYVTTIDDGDQFVALGVTPQASSGASPGVEVLSTYQEISFLQTLVEFDRAATTIPEGTSRTIPILITNPNPSIATTVDVAFDSGNTSTFGSLGTDYTIDNDGTNITSIPFTVTIPAGDTAYNNITITVLQDNENAIDEVLYLVLQNVSGGSSAALSGNQDDHIVYSDDDEFATEVAFIATASSVEEPLTPGNSSTIDVAITNPSTVTATTVQVTLNASSTVETGDYTINYDGSPVTFPFTVTFLAGQTANESFTITSLNDPDASDELLNIELTSPAGGIATAILGTNDSHDLTINDDDVATVVEFATSTFSINEDDIDTITINLNNPSATVATTVEVAIGASSTVAGAGVDFDIDYASTTIASYPFTVTFPAGVTSQTIDLYAYDDMNTANETLILNLQNVSGGFLAQLGTNVTNTVTINDDDAPLTYVQDFDGNNTWTYTLSTPLCTNSPDTWDIVSSPFSGITMTNNFFGVRDLNGNCGSATGETITFGTVSIGTQTQISFDYEVIGFDNGDDVEYTVIFDGVPQTTVVLINGSSNLNASGTVNIPIPMGTNNVSLELFVTQNGDGDIGGFDNFIIQ</sequence>
<dbReference type="EMBL" id="MAAX01000117">
    <property type="protein sequence ID" value="OUS14595.1"/>
    <property type="molecule type" value="Genomic_DNA"/>
</dbReference>
<evidence type="ECO:0000256" key="3">
    <source>
        <dbReference type="ARBA" id="ARBA00022837"/>
    </source>
</evidence>
<dbReference type="Proteomes" id="UP000196102">
    <property type="component" value="Unassembled WGS sequence"/>
</dbReference>
<evidence type="ECO:0000313" key="6">
    <source>
        <dbReference type="EMBL" id="OUS14595.1"/>
    </source>
</evidence>
<feature type="domain" description="Calx-beta" evidence="5">
    <location>
        <begin position="454"/>
        <end position="581"/>
    </location>
</feature>
<protein>
    <recommendedName>
        <fullName evidence="5">Calx-beta domain-containing protein</fullName>
    </recommendedName>
</protein>
<dbReference type="InterPro" id="IPR003644">
    <property type="entry name" value="Calx_beta"/>
</dbReference>
<dbReference type="GO" id="GO:0007154">
    <property type="term" value="P:cell communication"/>
    <property type="evidence" value="ECO:0007669"/>
    <property type="project" value="InterPro"/>
</dbReference>
<gene>
    <name evidence="6" type="ORF">A9Q93_07440</name>
</gene>
<dbReference type="RefSeq" id="WP_303686780.1">
    <property type="nucleotide sequence ID" value="NZ_CAJXYO010000021.1"/>
</dbReference>
<dbReference type="SUPFAM" id="SSF141072">
    <property type="entry name" value="CalX-like"/>
    <property type="match status" value="3"/>
</dbReference>
<keyword evidence="3" id="KW-0106">Calcium</keyword>
<dbReference type="Gene3D" id="2.60.40.2700">
    <property type="match status" value="1"/>
</dbReference>
<evidence type="ECO:0000256" key="1">
    <source>
        <dbReference type="ARBA" id="ARBA00022729"/>
    </source>
</evidence>
<feature type="domain" description="Calx-beta" evidence="5">
    <location>
        <begin position="201"/>
        <end position="312"/>
    </location>
</feature>
<keyword evidence="2" id="KW-0677">Repeat</keyword>
<dbReference type="Gene3D" id="2.60.40.2030">
    <property type="match status" value="3"/>
</dbReference>